<dbReference type="InterPro" id="IPR038606">
    <property type="entry name" value="To_sf"/>
</dbReference>
<dbReference type="Gene3D" id="3.15.10.30">
    <property type="entry name" value="Haemolymph juvenile hormone binding protein"/>
    <property type="match status" value="1"/>
</dbReference>
<evidence type="ECO:0000256" key="1">
    <source>
        <dbReference type="ARBA" id="ARBA00022729"/>
    </source>
</evidence>
<dbReference type="SMART" id="SM00700">
    <property type="entry name" value="JHBP"/>
    <property type="match status" value="1"/>
</dbReference>
<evidence type="ECO:0000256" key="3">
    <source>
        <dbReference type="ARBA" id="ARBA00060902"/>
    </source>
</evidence>
<dbReference type="InterPro" id="IPR010562">
    <property type="entry name" value="Haemolymph_juvenile_hormone-bd"/>
</dbReference>
<sequence length="245" mass="27694">MFTECLTVVLLGSVCFAAPPSYIKPCALNDPKYDDCVLQHAKDALGFIVKGDRKLKIPNFDPLEILELKPEDVPHDSLAFTLKDIKLLGFRDIQLEKLVFDFKDNHANMVFDMPTLILLGKYDVTGRLLILPITGNGDVNSTTVHPRITYNADIKYVERNGNTHIQLENPTVDMNPEHVYTNLTNLFNGNELLGKEMNDFMNKNWKEVNDELSPPVRQAIGQVVTSSINNLFMTATRDELFPKTL</sequence>
<organism evidence="5 6">
    <name type="scientific">Diploptera punctata</name>
    <name type="common">Pacific beetle cockroach</name>
    <dbReference type="NCBI Taxonomy" id="6984"/>
    <lineage>
        <taxon>Eukaryota</taxon>
        <taxon>Metazoa</taxon>
        <taxon>Ecdysozoa</taxon>
        <taxon>Arthropoda</taxon>
        <taxon>Hexapoda</taxon>
        <taxon>Insecta</taxon>
        <taxon>Pterygota</taxon>
        <taxon>Neoptera</taxon>
        <taxon>Polyneoptera</taxon>
        <taxon>Dictyoptera</taxon>
        <taxon>Blattodea</taxon>
        <taxon>Blaberoidea</taxon>
        <taxon>Blaberidae</taxon>
        <taxon>Diplopterinae</taxon>
        <taxon>Diploptera</taxon>
    </lineage>
</organism>
<gene>
    <name evidence="5" type="ORF">L9F63_005954</name>
</gene>
<dbReference type="PANTHER" id="PTHR11008:SF32">
    <property type="entry name" value="CIRCADIAN CLOCK-CONTROLLED PROTEIN DAYWAKE-RELATED"/>
    <property type="match status" value="1"/>
</dbReference>
<dbReference type="GO" id="GO:0007623">
    <property type="term" value="P:circadian rhythm"/>
    <property type="evidence" value="ECO:0007669"/>
    <property type="project" value="UniProtKB-ARBA"/>
</dbReference>
<keyword evidence="2" id="KW-0090">Biological rhythms</keyword>
<evidence type="ECO:0000256" key="4">
    <source>
        <dbReference type="SAM" id="SignalP"/>
    </source>
</evidence>
<name>A0AAD8E4Y3_DIPPU</name>
<reference evidence="5" key="1">
    <citation type="journal article" date="2023" name="IScience">
        <title>Live-bearing cockroach genome reveals convergent evolutionary mechanisms linked to viviparity in insects and beyond.</title>
        <authorList>
            <person name="Fouks B."/>
            <person name="Harrison M.C."/>
            <person name="Mikhailova A.A."/>
            <person name="Marchal E."/>
            <person name="English S."/>
            <person name="Carruthers M."/>
            <person name="Jennings E.C."/>
            <person name="Chiamaka E.L."/>
            <person name="Frigard R.A."/>
            <person name="Pippel M."/>
            <person name="Attardo G.M."/>
            <person name="Benoit J.B."/>
            <person name="Bornberg-Bauer E."/>
            <person name="Tobe S.S."/>
        </authorList>
    </citation>
    <scope>NUCLEOTIDE SEQUENCE</scope>
    <source>
        <strain evidence="5">Stay&amp;Tobe</strain>
    </source>
</reference>
<dbReference type="EMBL" id="JASPKZ010009357">
    <property type="protein sequence ID" value="KAJ9577453.1"/>
    <property type="molecule type" value="Genomic_DNA"/>
</dbReference>
<reference evidence="5" key="2">
    <citation type="submission" date="2023-05" db="EMBL/GenBank/DDBJ databases">
        <authorList>
            <person name="Fouks B."/>
        </authorList>
    </citation>
    <scope>NUCLEOTIDE SEQUENCE</scope>
    <source>
        <strain evidence="5">Stay&amp;Tobe</strain>
        <tissue evidence="5">Testes</tissue>
    </source>
</reference>
<dbReference type="PANTHER" id="PTHR11008">
    <property type="entry name" value="PROTEIN TAKEOUT-LIKE PROTEIN"/>
    <property type="match status" value="1"/>
</dbReference>
<accession>A0AAD8E4Y3</accession>
<feature type="signal peptide" evidence="4">
    <location>
        <begin position="1"/>
        <end position="17"/>
    </location>
</feature>
<dbReference type="Proteomes" id="UP001233999">
    <property type="component" value="Unassembled WGS sequence"/>
</dbReference>
<keyword evidence="6" id="KW-1185">Reference proteome</keyword>
<comment type="caution">
    <text evidence="5">The sequence shown here is derived from an EMBL/GenBank/DDBJ whole genome shotgun (WGS) entry which is preliminary data.</text>
</comment>
<dbReference type="AlphaFoldDB" id="A0AAD8E4Y3"/>
<dbReference type="Pfam" id="PF06585">
    <property type="entry name" value="JHBP"/>
    <property type="match status" value="1"/>
</dbReference>
<proteinExistence type="inferred from homology"/>
<protein>
    <submittedName>
        <fullName evidence="5">Uncharacterized protein</fullName>
    </submittedName>
</protein>
<keyword evidence="1 4" id="KW-0732">Signal</keyword>
<evidence type="ECO:0000313" key="5">
    <source>
        <dbReference type="EMBL" id="KAJ9577453.1"/>
    </source>
</evidence>
<comment type="similarity">
    <text evidence="3">Belongs to the TO family.</text>
</comment>
<dbReference type="GO" id="GO:0005615">
    <property type="term" value="C:extracellular space"/>
    <property type="evidence" value="ECO:0007669"/>
    <property type="project" value="TreeGrafter"/>
</dbReference>
<evidence type="ECO:0000313" key="6">
    <source>
        <dbReference type="Proteomes" id="UP001233999"/>
    </source>
</evidence>
<evidence type="ECO:0000256" key="2">
    <source>
        <dbReference type="ARBA" id="ARBA00023108"/>
    </source>
</evidence>
<feature type="chain" id="PRO_5042060276" evidence="4">
    <location>
        <begin position="18"/>
        <end position="245"/>
    </location>
</feature>
<dbReference type="FunFam" id="3.15.10.30:FF:000001">
    <property type="entry name" value="Takeout-like protein 1"/>
    <property type="match status" value="1"/>
</dbReference>